<dbReference type="GO" id="GO:0032787">
    <property type="term" value="P:monocarboxylic acid metabolic process"/>
    <property type="evidence" value="ECO:0007669"/>
    <property type="project" value="UniProtKB-ARBA"/>
</dbReference>
<dbReference type="SUPFAM" id="SSF51735">
    <property type="entry name" value="NAD(P)-binding Rossmann-fold domains"/>
    <property type="match status" value="1"/>
</dbReference>
<comment type="caution">
    <text evidence="3">The sequence shown here is derived from an EMBL/GenBank/DDBJ whole genome shotgun (WGS) entry which is preliminary data.</text>
</comment>
<comment type="similarity">
    <text evidence="1">Belongs to the short-chain dehydrogenases/reductases (SDR) family.</text>
</comment>
<dbReference type="FunFam" id="3.40.50.720:FF:000084">
    <property type="entry name" value="Short-chain dehydrogenase reductase"/>
    <property type="match status" value="1"/>
</dbReference>
<dbReference type="PRINTS" id="PR00081">
    <property type="entry name" value="GDHRDH"/>
</dbReference>
<dbReference type="PANTHER" id="PTHR42879:SF2">
    <property type="entry name" value="3-OXOACYL-[ACYL-CARRIER-PROTEIN] REDUCTASE FABG"/>
    <property type="match status" value="1"/>
</dbReference>
<dbReference type="AlphaFoldDB" id="A0A7C2FXE0"/>
<dbReference type="NCBIfam" id="NF005559">
    <property type="entry name" value="PRK07231.1"/>
    <property type="match status" value="1"/>
</dbReference>
<dbReference type="InterPro" id="IPR057326">
    <property type="entry name" value="KR_dom"/>
</dbReference>
<dbReference type="PROSITE" id="PS00061">
    <property type="entry name" value="ADH_SHORT"/>
    <property type="match status" value="1"/>
</dbReference>
<feature type="domain" description="Ketoreductase" evidence="2">
    <location>
        <begin position="6"/>
        <end position="184"/>
    </location>
</feature>
<dbReference type="SMART" id="SM00822">
    <property type="entry name" value="PKS_KR"/>
    <property type="match status" value="1"/>
</dbReference>
<dbReference type="PANTHER" id="PTHR42879">
    <property type="entry name" value="3-OXOACYL-(ACYL-CARRIER-PROTEIN) REDUCTASE"/>
    <property type="match status" value="1"/>
</dbReference>
<sequence>MGFSGRVVLVTGGAMGIGREIASRFAREGADVVLFDISDKVFETAEELRSTGVRVLAFKGDVANRQDVVRAVSETVEKLGKVDVLVNNAGIFPFKPFLEMGEEDWDRVINVNLKGTFNFTREVAPVMVKNKYGRIINIASIAAIVGFPALTHYCASKAAIVGFTRALALELAPFNITVNAVAPGPVETPGTKALGEAVEPIVKAIPVGRMGLPADVAATVAFLASEEAGFITGALIVVDGGYTAQ</sequence>
<dbReference type="InterPro" id="IPR020904">
    <property type="entry name" value="Sc_DH/Rdtase_CS"/>
</dbReference>
<dbReference type="NCBIfam" id="NF009466">
    <property type="entry name" value="PRK12826.1-2"/>
    <property type="match status" value="1"/>
</dbReference>
<proteinExistence type="inferred from homology"/>
<accession>A0A7C2FXE0</accession>
<dbReference type="InterPro" id="IPR036291">
    <property type="entry name" value="NAD(P)-bd_dom_sf"/>
</dbReference>
<gene>
    <name evidence="3" type="ORF">ENP55_02135</name>
</gene>
<evidence type="ECO:0000313" key="3">
    <source>
        <dbReference type="EMBL" id="HEF87104.1"/>
    </source>
</evidence>
<evidence type="ECO:0000256" key="1">
    <source>
        <dbReference type="ARBA" id="ARBA00006484"/>
    </source>
</evidence>
<organism evidence="3">
    <name type="scientific">Thermosphaera aggregans</name>
    <dbReference type="NCBI Taxonomy" id="54254"/>
    <lineage>
        <taxon>Archaea</taxon>
        <taxon>Thermoproteota</taxon>
        <taxon>Thermoprotei</taxon>
        <taxon>Desulfurococcales</taxon>
        <taxon>Desulfurococcaceae</taxon>
        <taxon>Thermosphaera</taxon>
    </lineage>
</organism>
<dbReference type="Gene3D" id="3.40.50.720">
    <property type="entry name" value="NAD(P)-binding Rossmann-like Domain"/>
    <property type="match status" value="1"/>
</dbReference>
<reference evidence="3" key="1">
    <citation type="journal article" date="2020" name="mSystems">
        <title>Genome- and Community-Level Interaction Insights into Carbon Utilization and Element Cycling Functions of Hydrothermarchaeota in Hydrothermal Sediment.</title>
        <authorList>
            <person name="Zhou Z."/>
            <person name="Liu Y."/>
            <person name="Xu W."/>
            <person name="Pan J."/>
            <person name="Luo Z.H."/>
            <person name="Li M."/>
        </authorList>
    </citation>
    <scope>NUCLEOTIDE SEQUENCE [LARGE SCALE GENOMIC DNA]</scope>
    <source>
        <strain evidence="3">SpSt-23</strain>
    </source>
</reference>
<dbReference type="Pfam" id="PF13561">
    <property type="entry name" value="adh_short_C2"/>
    <property type="match status" value="1"/>
</dbReference>
<dbReference type="EMBL" id="DSJT01000008">
    <property type="protein sequence ID" value="HEF87104.1"/>
    <property type="molecule type" value="Genomic_DNA"/>
</dbReference>
<name>A0A7C2FXE0_9CREN</name>
<dbReference type="InterPro" id="IPR002347">
    <property type="entry name" value="SDR_fam"/>
</dbReference>
<evidence type="ECO:0000259" key="2">
    <source>
        <dbReference type="SMART" id="SM00822"/>
    </source>
</evidence>
<protein>
    <submittedName>
        <fullName evidence="3">SDR family oxidoreductase</fullName>
    </submittedName>
</protein>
<dbReference type="InterPro" id="IPR050259">
    <property type="entry name" value="SDR"/>
</dbReference>
<dbReference type="PRINTS" id="PR00080">
    <property type="entry name" value="SDRFAMILY"/>
</dbReference>